<evidence type="ECO:0000313" key="2">
    <source>
        <dbReference type="EMBL" id="CAL1406545.1"/>
    </source>
</evidence>
<sequence length="161" mass="17729">MKKLLHGERSKSKLRCRNHAVKDGFLLLVVNRHFSNCEPSSNGDEDQARALGNSGSSLSLSRNRSVSLKLGTLSPLAQICLKRVTLGKTRLRARPWFAFARPCPCHVLKTCPHLGVNTVVPLVGHGRVFYHSRPCFGQAQEHLGSSLGSKNTVQEHGRVLV</sequence>
<keyword evidence="3" id="KW-1185">Reference proteome</keyword>
<dbReference type="Proteomes" id="UP001497516">
    <property type="component" value="Chromosome 8"/>
</dbReference>
<feature type="compositionally biased region" description="Low complexity" evidence="1">
    <location>
        <begin position="51"/>
        <end position="60"/>
    </location>
</feature>
<reference evidence="2 3" key="1">
    <citation type="submission" date="2024-04" db="EMBL/GenBank/DDBJ databases">
        <authorList>
            <person name="Fracassetti M."/>
        </authorList>
    </citation>
    <scope>NUCLEOTIDE SEQUENCE [LARGE SCALE GENOMIC DNA]</scope>
</reference>
<organism evidence="2 3">
    <name type="scientific">Linum trigynum</name>
    <dbReference type="NCBI Taxonomy" id="586398"/>
    <lineage>
        <taxon>Eukaryota</taxon>
        <taxon>Viridiplantae</taxon>
        <taxon>Streptophyta</taxon>
        <taxon>Embryophyta</taxon>
        <taxon>Tracheophyta</taxon>
        <taxon>Spermatophyta</taxon>
        <taxon>Magnoliopsida</taxon>
        <taxon>eudicotyledons</taxon>
        <taxon>Gunneridae</taxon>
        <taxon>Pentapetalae</taxon>
        <taxon>rosids</taxon>
        <taxon>fabids</taxon>
        <taxon>Malpighiales</taxon>
        <taxon>Linaceae</taxon>
        <taxon>Linum</taxon>
    </lineage>
</organism>
<proteinExistence type="predicted"/>
<gene>
    <name evidence="2" type="ORF">LTRI10_LOCUS46262</name>
</gene>
<evidence type="ECO:0000313" key="3">
    <source>
        <dbReference type="Proteomes" id="UP001497516"/>
    </source>
</evidence>
<protein>
    <submittedName>
        <fullName evidence="2">Uncharacterized protein</fullName>
    </submittedName>
</protein>
<name>A0AAV2G795_9ROSI</name>
<evidence type="ECO:0000256" key="1">
    <source>
        <dbReference type="SAM" id="MobiDB-lite"/>
    </source>
</evidence>
<accession>A0AAV2G795</accession>
<dbReference type="EMBL" id="OZ034821">
    <property type="protein sequence ID" value="CAL1406545.1"/>
    <property type="molecule type" value="Genomic_DNA"/>
</dbReference>
<dbReference type="AlphaFoldDB" id="A0AAV2G795"/>
<feature type="region of interest" description="Disordered" evidence="1">
    <location>
        <begin position="38"/>
        <end position="60"/>
    </location>
</feature>